<feature type="signal peptide" evidence="1">
    <location>
        <begin position="1"/>
        <end position="23"/>
    </location>
</feature>
<protein>
    <submittedName>
        <fullName evidence="4">Secreted protein</fullName>
    </submittedName>
</protein>
<reference evidence="2 3" key="2">
    <citation type="submission" date="2018-11" db="EMBL/GenBank/DDBJ databases">
        <authorList>
            <consortium name="Pathogen Informatics"/>
        </authorList>
    </citation>
    <scope>NUCLEOTIDE SEQUENCE [LARGE SCALE GENOMIC DNA]</scope>
</reference>
<name>A0A0R3Q4F4_9BILA</name>
<sequence>MFHFIKCAILSSAFRLLSISVQGNVHNGCPCCCHQLNNSFTVLYDPNSANSR</sequence>
<evidence type="ECO:0000313" key="3">
    <source>
        <dbReference type="Proteomes" id="UP000280834"/>
    </source>
</evidence>
<organism evidence="4">
    <name type="scientific">Brugia timori</name>
    <dbReference type="NCBI Taxonomy" id="42155"/>
    <lineage>
        <taxon>Eukaryota</taxon>
        <taxon>Metazoa</taxon>
        <taxon>Ecdysozoa</taxon>
        <taxon>Nematoda</taxon>
        <taxon>Chromadorea</taxon>
        <taxon>Rhabditida</taxon>
        <taxon>Spirurina</taxon>
        <taxon>Spiruromorpha</taxon>
        <taxon>Filarioidea</taxon>
        <taxon>Onchocercidae</taxon>
        <taxon>Brugia</taxon>
    </lineage>
</organism>
<dbReference type="Proteomes" id="UP000280834">
    <property type="component" value="Unassembled WGS sequence"/>
</dbReference>
<keyword evidence="3" id="KW-1185">Reference proteome</keyword>
<keyword evidence="1" id="KW-0732">Signal</keyword>
<accession>A0A0R3Q4F4</accession>
<dbReference type="EMBL" id="UZAG01000296">
    <property type="protein sequence ID" value="VDO07932.1"/>
    <property type="molecule type" value="Genomic_DNA"/>
</dbReference>
<feature type="chain" id="PRO_5043130477" evidence="1">
    <location>
        <begin position="24"/>
        <end position="52"/>
    </location>
</feature>
<proteinExistence type="predicted"/>
<dbReference type="AlphaFoldDB" id="A0A0R3Q4F4"/>
<dbReference type="WBParaSite" id="BTMF_0000118001-mRNA-1">
    <property type="protein sequence ID" value="BTMF_0000118001-mRNA-1"/>
    <property type="gene ID" value="BTMF_0000118001"/>
</dbReference>
<evidence type="ECO:0000313" key="2">
    <source>
        <dbReference type="EMBL" id="VDO07932.1"/>
    </source>
</evidence>
<reference evidence="4" key="1">
    <citation type="submission" date="2017-02" db="UniProtKB">
        <authorList>
            <consortium name="WormBaseParasite"/>
        </authorList>
    </citation>
    <scope>IDENTIFICATION</scope>
</reference>
<gene>
    <name evidence="2" type="ORF">BTMF_LOCUS536</name>
</gene>
<evidence type="ECO:0000313" key="4">
    <source>
        <dbReference type="WBParaSite" id="BTMF_0000118001-mRNA-1"/>
    </source>
</evidence>
<evidence type="ECO:0000256" key="1">
    <source>
        <dbReference type="SAM" id="SignalP"/>
    </source>
</evidence>